<evidence type="ECO:0000313" key="5">
    <source>
        <dbReference type="Proteomes" id="UP000237000"/>
    </source>
</evidence>
<proteinExistence type="inferred from homology"/>
<dbReference type="Gene3D" id="3.30.559.10">
    <property type="entry name" value="Chloramphenicol acetyltransferase-like domain"/>
    <property type="match status" value="2"/>
</dbReference>
<dbReference type="AlphaFoldDB" id="A0A2P5CCK6"/>
<dbReference type="OrthoDB" id="671439at2759"/>
<evidence type="ECO:0000256" key="3">
    <source>
        <dbReference type="ARBA" id="ARBA00023315"/>
    </source>
</evidence>
<dbReference type="InterPro" id="IPR023213">
    <property type="entry name" value="CAT-like_dom_sf"/>
</dbReference>
<accession>A0A2P5CCK6</accession>
<protein>
    <submittedName>
        <fullName evidence="4">Transferase</fullName>
    </submittedName>
</protein>
<dbReference type="GO" id="GO:0016746">
    <property type="term" value="F:acyltransferase activity"/>
    <property type="evidence" value="ECO:0007669"/>
    <property type="project" value="UniProtKB-KW"/>
</dbReference>
<gene>
    <name evidence="4" type="ORF">TorRG33x02_289940</name>
</gene>
<reference evidence="5" key="1">
    <citation type="submission" date="2016-06" db="EMBL/GenBank/DDBJ databases">
        <title>Parallel loss of symbiosis genes in relatives of nitrogen-fixing non-legume Parasponia.</title>
        <authorList>
            <person name="Van Velzen R."/>
            <person name="Holmer R."/>
            <person name="Bu F."/>
            <person name="Rutten L."/>
            <person name="Van Zeijl A."/>
            <person name="Liu W."/>
            <person name="Santuari L."/>
            <person name="Cao Q."/>
            <person name="Sharma T."/>
            <person name="Shen D."/>
            <person name="Roswanjaya Y."/>
            <person name="Wardhani T."/>
            <person name="Kalhor M.S."/>
            <person name="Jansen J."/>
            <person name="Van den Hoogen J."/>
            <person name="Gungor B."/>
            <person name="Hartog M."/>
            <person name="Hontelez J."/>
            <person name="Verver J."/>
            <person name="Yang W.-C."/>
            <person name="Schijlen E."/>
            <person name="Repin R."/>
            <person name="Schilthuizen M."/>
            <person name="Schranz E."/>
            <person name="Heidstra R."/>
            <person name="Miyata K."/>
            <person name="Fedorova E."/>
            <person name="Kohlen W."/>
            <person name="Bisseling T."/>
            <person name="Smit S."/>
            <person name="Geurts R."/>
        </authorList>
    </citation>
    <scope>NUCLEOTIDE SEQUENCE [LARGE SCALE GENOMIC DNA]</scope>
    <source>
        <strain evidence="5">cv. RG33-2</strain>
    </source>
</reference>
<comment type="similarity">
    <text evidence="1">Belongs to the plant acyltransferase family.</text>
</comment>
<evidence type="ECO:0000313" key="4">
    <source>
        <dbReference type="EMBL" id="PON58790.1"/>
    </source>
</evidence>
<evidence type="ECO:0000256" key="2">
    <source>
        <dbReference type="ARBA" id="ARBA00022679"/>
    </source>
</evidence>
<name>A0A2P5CCK6_TREOI</name>
<dbReference type="Pfam" id="PF02458">
    <property type="entry name" value="Transferase"/>
    <property type="match status" value="1"/>
</dbReference>
<keyword evidence="2 4" id="KW-0808">Transferase</keyword>
<evidence type="ECO:0000256" key="1">
    <source>
        <dbReference type="ARBA" id="ARBA00009861"/>
    </source>
</evidence>
<comment type="caution">
    <text evidence="4">The sequence shown here is derived from an EMBL/GenBank/DDBJ whole genome shotgun (WGS) entry which is preliminary data.</text>
</comment>
<sequence length="424" mass="47489">MEFIPEFHGGITFFYSSNPDNIQSNSQNDNDDKYYCRILKKSLAETLTDFYPIAGRFKDTSTIDCNDSGACVVEAKLNSNLSDFLLSVSKSREDPHKKLGKLVPTLDSETMELASKCMLIAQITIFECRGVAISFCLEHRFCDLSSVVVFLKCWSARARGDAGEIVVPDLVGSSFLPPLDLPPLPPVPNPIENRTTARLVFDASKISALKTKFAESANGNDHDQYNKYPSRVEVVLALILKCAISAARSITPETKSVVFQSVNLRKRTVPPLPENSIGNLFWMLPVTIGEGNNIEFHELVSKMKSETTLFYEETVRRIKGDEEGNSLVFESVKEREEILKSASDVDIYWCSSWCRFPLYEMDFGWGKPVWVSSGVVSSRNLIVFEDTKCGDGIQAWVTLDPQVMAVFERDEEIMSFASFNHSIA</sequence>
<dbReference type="Proteomes" id="UP000237000">
    <property type="component" value="Unassembled WGS sequence"/>
</dbReference>
<dbReference type="PANTHER" id="PTHR31623:SF128">
    <property type="entry name" value="SALUTARIDINOL 7-O-ACETYLTRANSFERASE-LIKE"/>
    <property type="match status" value="1"/>
</dbReference>
<dbReference type="PANTHER" id="PTHR31623">
    <property type="entry name" value="F21J9.9"/>
    <property type="match status" value="1"/>
</dbReference>
<dbReference type="InParanoid" id="A0A2P5CCK6"/>
<keyword evidence="5" id="KW-1185">Reference proteome</keyword>
<organism evidence="4 5">
    <name type="scientific">Trema orientale</name>
    <name type="common">Charcoal tree</name>
    <name type="synonym">Celtis orientalis</name>
    <dbReference type="NCBI Taxonomy" id="63057"/>
    <lineage>
        <taxon>Eukaryota</taxon>
        <taxon>Viridiplantae</taxon>
        <taxon>Streptophyta</taxon>
        <taxon>Embryophyta</taxon>
        <taxon>Tracheophyta</taxon>
        <taxon>Spermatophyta</taxon>
        <taxon>Magnoliopsida</taxon>
        <taxon>eudicotyledons</taxon>
        <taxon>Gunneridae</taxon>
        <taxon>Pentapetalae</taxon>
        <taxon>rosids</taxon>
        <taxon>fabids</taxon>
        <taxon>Rosales</taxon>
        <taxon>Cannabaceae</taxon>
        <taxon>Trema</taxon>
    </lineage>
</organism>
<keyword evidence="3" id="KW-0012">Acyltransferase</keyword>
<dbReference type="EMBL" id="JXTC01000381">
    <property type="protein sequence ID" value="PON58790.1"/>
    <property type="molecule type" value="Genomic_DNA"/>
</dbReference>